<sequence>MHARTIILGAAALAVIGSIGLAAPASAAESTVNPTASCVGQVFVPQAVGDPGAIARRIAEIKSWDIAKFGWIIGDFARWEDCSGD</sequence>
<keyword evidence="3" id="KW-1185">Reference proteome</keyword>
<dbReference type="RefSeq" id="WP_122935608.1">
    <property type="nucleotide sequence ID" value="NZ_JBHSNT010000003.1"/>
</dbReference>
<organism evidence="2 3">
    <name type="scientific">Agromyces tardus</name>
    <dbReference type="NCBI Taxonomy" id="2583849"/>
    <lineage>
        <taxon>Bacteria</taxon>
        <taxon>Bacillati</taxon>
        <taxon>Actinomycetota</taxon>
        <taxon>Actinomycetes</taxon>
        <taxon>Micrococcales</taxon>
        <taxon>Microbacteriaceae</taxon>
        <taxon>Agromyces</taxon>
    </lineage>
</organism>
<feature type="signal peptide" evidence="1">
    <location>
        <begin position="1"/>
        <end position="27"/>
    </location>
</feature>
<evidence type="ECO:0000313" key="3">
    <source>
        <dbReference type="Proteomes" id="UP000275048"/>
    </source>
</evidence>
<accession>A0A3M8AJS6</accession>
<protein>
    <submittedName>
        <fullName evidence="2">Uncharacterized protein</fullName>
    </submittedName>
</protein>
<dbReference type="OrthoDB" id="4843839at2"/>
<evidence type="ECO:0000313" key="2">
    <source>
        <dbReference type="EMBL" id="RNB51448.1"/>
    </source>
</evidence>
<evidence type="ECO:0000256" key="1">
    <source>
        <dbReference type="SAM" id="SignalP"/>
    </source>
</evidence>
<comment type="caution">
    <text evidence="2">The sequence shown here is derived from an EMBL/GenBank/DDBJ whole genome shotgun (WGS) entry which is preliminary data.</text>
</comment>
<dbReference type="Proteomes" id="UP000275048">
    <property type="component" value="Unassembled WGS sequence"/>
</dbReference>
<proteinExistence type="predicted"/>
<feature type="chain" id="PRO_5017929096" evidence="1">
    <location>
        <begin position="28"/>
        <end position="85"/>
    </location>
</feature>
<gene>
    <name evidence="2" type="ORF">EDM22_03135</name>
</gene>
<dbReference type="EMBL" id="RHHB01000003">
    <property type="protein sequence ID" value="RNB51448.1"/>
    <property type="molecule type" value="Genomic_DNA"/>
</dbReference>
<keyword evidence="1" id="KW-0732">Signal</keyword>
<reference evidence="2 3" key="1">
    <citation type="submission" date="2018-10" db="EMBL/GenBank/DDBJ databases">
        <title>Isolation, diversity and antibacterial activity of antinobacteria from the wheat rhizosphere soil.</title>
        <authorList>
            <person name="Sun T."/>
        </authorList>
    </citation>
    <scope>NUCLEOTIDE SEQUENCE [LARGE SCALE GENOMIC DNA]</scope>
    <source>
        <strain evidence="2 3">SJ-23</strain>
    </source>
</reference>
<dbReference type="AlphaFoldDB" id="A0A3M8AJS6"/>
<name>A0A3M8AJS6_9MICO</name>